<dbReference type="EMBL" id="KB741238">
    <property type="protein sequence ID" value="ENN72182.1"/>
    <property type="molecule type" value="Genomic_DNA"/>
</dbReference>
<dbReference type="AlphaFoldDB" id="N6U0V8"/>
<organism evidence="1">
    <name type="scientific">Dendroctonus ponderosae</name>
    <name type="common">Mountain pine beetle</name>
    <dbReference type="NCBI Taxonomy" id="77166"/>
    <lineage>
        <taxon>Eukaryota</taxon>
        <taxon>Metazoa</taxon>
        <taxon>Ecdysozoa</taxon>
        <taxon>Arthropoda</taxon>
        <taxon>Hexapoda</taxon>
        <taxon>Insecta</taxon>
        <taxon>Pterygota</taxon>
        <taxon>Neoptera</taxon>
        <taxon>Endopterygota</taxon>
        <taxon>Coleoptera</taxon>
        <taxon>Polyphaga</taxon>
        <taxon>Cucujiformia</taxon>
        <taxon>Curculionidae</taxon>
        <taxon>Scolytinae</taxon>
        <taxon>Dendroctonus</taxon>
    </lineage>
</organism>
<dbReference type="PANTHER" id="PTHR14024:SF49">
    <property type="entry name" value="LIPID STORAGE DROPLETS SURFACE-BINDING PROTEIN 1"/>
    <property type="match status" value="1"/>
</dbReference>
<dbReference type="GO" id="GO:0005811">
    <property type="term" value="C:lipid droplet"/>
    <property type="evidence" value="ECO:0007669"/>
    <property type="project" value="TreeGrafter"/>
</dbReference>
<reference evidence="1" key="1">
    <citation type="journal article" date="2013" name="Genome Biol.">
        <title>Draft genome of the mountain pine beetle, Dendroctonus ponderosae Hopkins, a major forest pest.</title>
        <authorList>
            <person name="Keeling C.I."/>
            <person name="Yuen M.M."/>
            <person name="Liao N.Y."/>
            <person name="Docking T.R."/>
            <person name="Chan S.K."/>
            <person name="Taylor G.A."/>
            <person name="Palmquist D.L."/>
            <person name="Jackman S.D."/>
            <person name="Nguyen A."/>
            <person name="Li M."/>
            <person name="Henderson H."/>
            <person name="Janes J.K."/>
            <person name="Zhao Y."/>
            <person name="Pandoh P."/>
            <person name="Moore R."/>
            <person name="Sperling F.A."/>
            <person name="Huber D.P."/>
            <person name="Birol I."/>
            <person name="Jones S.J."/>
            <person name="Bohlmann J."/>
        </authorList>
    </citation>
    <scope>NUCLEOTIDE SEQUENCE</scope>
</reference>
<proteinExistence type="predicted"/>
<gene>
    <name evidence="1" type="ORF">YQE_11168</name>
</gene>
<name>N6U0V8_DENPD</name>
<dbReference type="GO" id="GO:0010890">
    <property type="term" value="P:positive regulation of triglyceride storage"/>
    <property type="evidence" value="ECO:0007669"/>
    <property type="project" value="TreeGrafter"/>
</dbReference>
<feature type="non-terminal residue" evidence="1">
    <location>
        <position position="1"/>
    </location>
</feature>
<evidence type="ECO:0000313" key="1">
    <source>
        <dbReference type="EMBL" id="ENN72182.1"/>
    </source>
</evidence>
<dbReference type="GO" id="GO:0005829">
    <property type="term" value="C:cytosol"/>
    <property type="evidence" value="ECO:0007669"/>
    <property type="project" value="TreeGrafter"/>
</dbReference>
<dbReference type="OrthoDB" id="376826at2759"/>
<dbReference type="PANTHER" id="PTHR14024">
    <property type="entry name" value="PERILIPIN"/>
    <property type="match status" value="1"/>
</dbReference>
<protein>
    <submittedName>
        <fullName evidence="1">Uncharacterized protein</fullName>
    </submittedName>
</protein>
<accession>N6U0V8</accession>
<dbReference type="HOGENOM" id="CLU_412925_0_0_1"/>
<sequence>MPELESVTRIFNLPIVETGLSYAENIYQRIKKSNSLFTWTFDQAENTLYSVIDSAGPAIYLIQGPLSQVDKIVCKTLDIVEEKVPSINLPPEMVNKRIVTPVLKRADSVKQVGNSVLESKYTVFAADTLDGALTVADKYVDKYLPPDDQDKEVNQPSGKGGKAIHTIQHVDRLGRKLKRRLTRRTIAEVKALKEHSAEAVHVLIYVAELVATDPVVAFQKGKELWTSLSKDEPENQARPENVEQLIVLLTRESARRMVHLVNFTTSVAKKVNRNVTRSVAVLVHKFIGVADSVVKNARLFSYIAVKAAKYSADEYFVVQSKRRTLNMPELESVTRIFNLPIVETGLSYAENIYQRIKKSNSLFTWTFDQAENTLYSVIDSAGPAIYLIQGPLSQVDKIVCKTLDIVEEKVPSINLPPEMVNKRIVTPVLKRADSVKQVGNSVLESKYTVFAADTLDGALTVADKYVDKYLPPDDQDKEVNQPSGKGGKAIHTIQHVDRLGRKLKRRLTRRTIAEVKALKEHSAEAVHVLIYVAELVATDPVVAFQKGKELWTSLSKDEPENQARPENVEQLIVLLTRESARRMVHLVNFTTSVAKKVNRNVTRSVAVLVHKFIGVADSVVKTAHLEQVQQATTSVIRTHAYSVTLLLKQLNTQLTNILDNWAKQLAIPTEDNTEEPKPEILEKLHQTQTVLPVPQIKFQQIKSFHVNAIKNKNGFEYTMAENLNKDY</sequence>
<dbReference type="GO" id="GO:0019915">
    <property type="term" value="P:lipid storage"/>
    <property type="evidence" value="ECO:0007669"/>
    <property type="project" value="TreeGrafter"/>
</dbReference>